<dbReference type="AlphaFoldDB" id="A0A7D5Z8G7"/>
<sequence length="234" mass="26585">MARLSLTYHGQGRQPEAETLGLQVMELRKKVLGPEHHHTLTSTSNLASIYYDGGQFAKAEELLLQVLAMRIKVLGMEHHHTLTCMEQLAAMYRKQGRLMESEDLESQVSEARNKAFPVRVHLDVPIFNPNRPDWDSTWREDINFAPYREQVLWELDKQVAADLVVYLPPATLAPISLLEFGLSAQVPGKGIAIAPEGYSKRANVQIVCQKFGIEFLDTMDRVHEMVIDKLHLNQ</sequence>
<dbReference type="InterPro" id="IPR053137">
    <property type="entry name" value="NLR-like"/>
</dbReference>
<keyword evidence="2" id="KW-1185">Reference proteome</keyword>
<dbReference type="PANTHER" id="PTHR46082:SF11">
    <property type="entry name" value="AAA+ ATPASE DOMAIN-CONTAINING PROTEIN-RELATED"/>
    <property type="match status" value="1"/>
</dbReference>
<dbReference type="SUPFAM" id="SSF48452">
    <property type="entry name" value="TPR-like"/>
    <property type="match status" value="1"/>
</dbReference>
<dbReference type="OrthoDB" id="2893324at2759"/>
<dbReference type="Pfam" id="PF13424">
    <property type="entry name" value="TPR_12"/>
    <property type="match status" value="1"/>
</dbReference>
<dbReference type="PANTHER" id="PTHR46082">
    <property type="entry name" value="ATP/GTP-BINDING PROTEIN-RELATED"/>
    <property type="match status" value="1"/>
</dbReference>
<dbReference type="InterPro" id="IPR011990">
    <property type="entry name" value="TPR-like_helical_dom_sf"/>
</dbReference>
<evidence type="ECO:0000313" key="1">
    <source>
        <dbReference type="EMBL" id="QLI69249.1"/>
    </source>
</evidence>
<dbReference type="EMBL" id="CP058934">
    <property type="protein sequence ID" value="QLI69249.1"/>
    <property type="molecule type" value="Genomic_DNA"/>
</dbReference>
<protein>
    <submittedName>
        <fullName evidence="1">Nephrocystin-3</fullName>
    </submittedName>
</protein>
<proteinExistence type="predicted"/>
<dbReference type="Proteomes" id="UP000510686">
    <property type="component" value="Chromosome 3"/>
</dbReference>
<dbReference type="GeneID" id="26242558"/>
<name>A0A7D5Z8G7_9HYPO</name>
<dbReference type="Gene3D" id="1.25.40.10">
    <property type="entry name" value="Tetratricopeptide repeat domain"/>
    <property type="match status" value="1"/>
</dbReference>
<reference evidence="1 2" key="1">
    <citation type="submission" date="2020-07" db="EMBL/GenBank/DDBJ databases">
        <title>Telomere length de novo assembly of all 7 chromosomes of the fungus, Metarhizium brunneum, using a novel assembly pipeline.</title>
        <authorList>
            <person name="Saud z."/>
            <person name="Kortsinoglou A."/>
            <person name="Kouvelis V.N."/>
            <person name="Butt T.M."/>
        </authorList>
    </citation>
    <scope>NUCLEOTIDE SEQUENCE [LARGE SCALE GENOMIC DNA]</scope>
    <source>
        <strain evidence="1 2">4556</strain>
    </source>
</reference>
<dbReference type="InterPro" id="IPR039470">
    <property type="entry name" value="Nuc_deoxyri_tr2"/>
</dbReference>
<dbReference type="KEGG" id="mbrn:26242558"/>
<accession>A0A7D5Z8G7</accession>
<dbReference type="Pfam" id="PF15891">
    <property type="entry name" value="Nuc_deoxyri_tr2"/>
    <property type="match status" value="1"/>
</dbReference>
<gene>
    <name evidence="1" type="primary">nphp3_0</name>
    <name evidence="1" type="ORF">G6M90_00g055510</name>
</gene>
<dbReference type="RefSeq" id="XP_014544146.1">
    <property type="nucleotide sequence ID" value="XM_014688660.1"/>
</dbReference>
<evidence type="ECO:0000313" key="2">
    <source>
        <dbReference type="Proteomes" id="UP000510686"/>
    </source>
</evidence>
<dbReference type="Gene3D" id="3.40.50.450">
    <property type="match status" value="1"/>
</dbReference>
<dbReference type="Pfam" id="PF13374">
    <property type="entry name" value="TPR_10"/>
    <property type="match status" value="1"/>
</dbReference>
<organism evidence="1 2">
    <name type="scientific">Metarhizium brunneum</name>
    <dbReference type="NCBI Taxonomy" id="500148"/>
    <lineage>
        <taxon>Eukaryota</taxon>
        <taxon>Fungi</taxon>
        <taxon>Dikarya</taxon>
        <taxon>Ascomycota</taxon>
        <taxon>Pezizomycotina</taxon>
        <taxon>Sordariomycetes</taxon>
        <taxon>Hypocreomycetidae</taxon>
        <taxon>Hypocreales</taxon>
        <taxon>Clavicipitaceae</taxon>
        <taxon>Metarhizium</taxon>
    </lineage>
</organism>